<dbReference type="EMBL" id="JADOXO010000039">
    <property type="protein sequence ID" value="KAF9817709.1"/>
    <property type="molecule type" value="Genomic_DNA"/>
</dbReference>
<name>A0A8H7P615_9APHY</name>
<dbReference type="Proteomes" id="UP000639403">
    <property type="component" value="Unassembled WGS sequence"/>
</dbReference>
<dbReference type="AlphaFoldDB" id="A0A8H7P615"/>
<organism evidence="1 2">
    <name type="scientific">Rhodonia placenta</name>
    <dbReference type="NCBI Taxonomy" id="104341"/>
    <lineage>
        <taxon>Eukaryota</taxon>
        <taxon>Fungi</taxon>
        <taxon>Dikarya</taxon>
        <taxon>Basidiomycota</taxon>
        <taxon>Agaricomycotina</taxon>
        <taxon>Agaricomycetes</taxon>
        <taxon>Polyporales</taxon>
        <taxon>Adustoporiaceae</taxon>
        <taxon>Rhodonia</taxon>
    </lineage>
</organism>
<protein>
    <submittedName>
        <fullName evidence="1">Uncharacterized protein</fullName>
    </submittedName>
</protein>
<evidence type="ECO:0000313" key="1">
    <source>
        <dbReference type="EMBL" id="KAF9817709.1"/>
    </source>
</evidence>
<comment type="caution">
    <text evidence="1">The sequence shown here is derived from an EMBL/GenBank/DDBJ whole genome shotgun (WGS) entry which is preliminary data.</text>
</comment>
<accession>A0A8H7P615</accession>
<reference evidence="1" key="2">
    <citation type="journal article" name="Front. Microbiol.">
        <title>Degradative Capacity of Two Strains of Rhodonia placenta: From Phenotype to Genotype.</title>
        <authorList>
            <person name="Kolle M."/>
            <person name="Horta M.A.C."/>
            <person name="Nowrousian M."/>
            <person name="Ohm R.A."/>
            <person name="Benz J.P."/>
            <person name="Pilgard A."/>
        </authorList>
    </citation>
    <scope>NUCLEOTIDE SEQUENCE</scope>
    <source>
        <strain evidence="1">FPRL280</strain>
    </source>
</reference>
<sequence>MTKRLAKRQTNPSTSLKEGLQQRMDVFAIETTFQGWLQVLDLPRRNPAPEGAAGVTVSNSDRGTAQHALPDCVAACDGVFGAARQRTTLLHVARFLIAPSEQRQGDASQVHPLAGWQQA</sequence>
<proteinExistence type="predicted"/>
<gene>
    <name evidence="1" type="ORF">IEO21_03258</name>
</gene>
<evidence type="ECO:0000313" key="2">
    <source>
        <dbReference type="Proteomes" id="UP000639403"/>
    </source>
</evidence>
<reference evidence="1" key="1">
    <citation type="submission" date="2020-11" db="EMBL/GenBank/DDBJ databases">
        <authorList>
            <person name="Koelle M."/>
            <person name="Horta M.A.C."/>
            <person name="Nowrousian M."/>
            <person name="Ohm R.A."/>
            <person name="Benz P."/>
            <person name="Pilgard A."/>
        </authorList>
    </citation>
    <scope>NUCLEOTIDE SEQUENCE</scope>
    <source>
        <strain evidence="1">FPRL280</strain>
    </source>
</reference>